<keyword evidence="3" id="KW-1185">Reference proteome</keyword>
<dbReference type="EMBL" id="JAEPQZ010000018">
    <property type="protein sequence ID" value="KAG2171942.1"/>
    <property type="molecule type" value="Genomic_DNA"/>
</dbReference>
<evidence type="ECO:0000259" key="1">
    <source>
        <dbReference type="PROSITE" id="PS51704"/>
    </source>
</evidence>
<dbReference type="PANTHER" id="PTHR43805:SF1">
    <property type="entry name" value="GP-PDE DOMAIN-CONTAINING PROTEIN"/>
    <property type="match status" value="1"/>
</dbReference>
<evidence type="ECO:0000313" key="3">
    <source>
        <dbReference type="Proteomes" id="UP000654370"/>
    </source>
</evidence>
<reference evidence="2" key="1">
    <citation type="submission" date="2020-12" db="EMBL/GenBank/DDBJ databases">
        <title>Metabolic potential, ecology and presence of endohyphal bacteria is reflected in genomic diversity of Mucoromycotina.</title>
        <authorList>
            <person name="Muszewska A."/>
            <person name="Okrasinska A."/>
            <person name="Steczkiewicz K."/>
            <person name="Drgas O."/>
            <person name="Orlowska M."/>
            <person name="Perlinska-Lenart U."/>
            <person name="Aleksandrzak-Piekarczyk T."/>
            <person name="Szatraj K."/>
            <person name="Zielenkiewicz U."/>
            <person name="Pilsyk S."/>
            <person name="Malc E."/>
            <person name="Mieczkowski P."/>
            <person name="Kruszewska J.S."/>
            <person name="Biernat P."/>
            <person name="Pawlowska J."/>
        </authorList>
    </citation>
    <scope>NUCLEOTIDE SEQUENCE</scope>
    <source>
        <strain evidence="2">WA0000067209</strain>
    </source>
</reference>
<dbReference type="GO" id="GO:0006629">
    <property type="term" value="P:lipid metabolic process"/>
    <property type="evidence" value="ECO:0007669"/>
    <property type="project" value="InterPro"/>
</dbReference>
<dbReference type="AlphaFoldDB" id="A0A8H7PDJ6"/>
<dbReference type="SUPFAM" id="SSF51695">
    <property type="entry name" value="PLC-like phosphodiesterases"/>
    <property type="match status" value="1"/>
</dbReference>
<dbReference type="GO" id="GO:0008081">
    <property type="term" value="F:phosphoric diester hydrolase activity"/>
    <property type="evidence" value="ECO:0007669"/>
    <property type="project" value="InterPro"/>
</dbReference>
<dbReference type="InterPro" id="IPR030395">
    <property type="entry name" value="GP_PDE_dom"/>
</dbReference>
<dbReference type="InterPro" id="IPR017946">
    <property type="entry name" value="PLC-like_Pdiesterase_TIM-brl"/>
</dbReference>
<evidence type="ECO:0000313" key="2">
    <source>
        <dbReference type="EMBL" id="KAG2171942.1"/>
    </source>
</evidence>
<dbReference type="PROSITE" id="PS51704">
    <property type="entry name" value="GP_PDE"/>
    <property type="match status" value="1"/>
</dbReference>
<dbReference type="PANTHER" id="PTHR43805">
    <property type="entry name" value="GLYCEROPHOSPHORYL DIESTER PHOSPHODIESTERASE"/>
    <property type="match status" value="1"/>
</dbReference>
<feature type="domain" description="GP-PDE" evidence="1">
    <location>
        <begin position="1"/>
        <end position="224"/>
    </location>
</feature>
<proteinExistence type="predicted"/>
<dbReference type="Gene3D" id="3.20.20.190">
    <property type="entry name" value="Phosphatidylinositol (PI) phosphodiesterase"/>
    <property type="match status" value="1"/>
</dbReference>
<organism evidence="2 3">
    <name type="scientific">Mortierella isabellina</name>
    <name type="common">Filamentous fungus</name>
    <name type="synonym">Umbelopsis isabellina</name>
    <dbReference type="NCBI Taxonomy" id="91625"/>
    <lineage>
        <taxon>Eukaryota</taxon>
        <taxon>Fungi</taxon>
        <taxon>Fungi incertae sedis</taxon>
        <taxon>Mucoromycota</taxon>
        <taxon>Mucoromycotina</taxon>
        <taxon>Umbelopsidomycetes</taxon>
        <taxon>Umbelopsidales</taxon>
        <taxon>Umbelopsidaceae</taxon>
        <taxon>Umbelopsis</taxon>
    </lineage>
</organism>
<comment type="caution">
    <text evidence="2">The sequence shown here is derived from an EMBL/GenBank/DDBJ whole genome shotgun (WGS) entry which is preliminary data.</text>
</comment>
<accession>A0A8H7PDJ6</accession>
<dbReference type="Pfam" id="PF03009">
    <property type="entry name" value="GDPD"/>
    <property type="match status" value="1"/>
</dbReference>
<sequence length="269" mass="30674">MLSLQQAVKAGANGIESDIHMTKDGEMVMLHDPRLDRTTDGKGIIKEQNWYGNIENLRTKKEPHCPIPRMGDVLAFLKEDENVKNNVYLVVDIKNDNSPTILEELHKLIAVHAPHDFSKQIVIGIWHPRFLPLAKKLFEGYTLCFIGSSVPAARTHFFNEVDALSINFVALATPDGQQLIHDAHKANKKVYTWTVNTPDRIQEAARWGVDVILGDDIETLLQNSKHGHPAVDNKALTIANKPYMTFSRRWYYYFLSKILQFFTWKVLGI</sequence>
<gene>
    <name evidence="2" type="ORF">INT43_001418</name>
</gene>
<dbReference type="OrthoDB" id="1470350at2759"/>
<protein>
    <recommendedName>
        <fullName evidence="1">GP-PDE domain-containing protein</fullName>
    </recommendedName>
</protein>
<dbReference type="Proteomes" id="UP000654370">
    <property type="component" value="Unassembled WGS sequence"/>
</dbReference>
<name>A0A8H7PDJ6_MORIS</name>